<dbReference type="AlphaFoldDB" id="J3NY99"/>
<evidence type="ECO:0000313" key="2">
    <source>
        <dbReference type="EnsemblFungi" id="EJT76332"/>
    </source>
</evidence>
<organism evidence="1">
    <name type="scientific">Gaeumannomyces tritici (strain R3-111a-1)</name>
    <name type="common">Wheat and barley take-all root rot fungus</name>
    <name type="synonym">Gaeumannomyces graminis var. tritici</name>
    <dbReference type="NCBI Taxonomy" id="644352"/>
    <lineage>
        <taxon>Eukaryota</taxon>
        <taxon>Fungi</taxon>
        <taxon>Dikarya</taxon>
        <taxon>Ascomycota</taxon>
        <taxon>Pezizomycotina</taxon>
        <taxon>Sordariomycetes</taxon>
        <taxon>Sordariomycetidae</taxon>
        <taxon>Magnaporthales</taxon>
        <taxon>Magnaporthaceae</taxon>
        <taxon>Gaeumannomyces</taxon>
    </lineage>
</organism>
<dbReference type="Proteomes" id="UP000006039">
    <property type="component" value="Unassembled WGS sequence"/>
</dbReference>
<sequence length="80" mass="8870">MKSKCWVGKCRISQERLADNDSKTYLTTPSIHRTGNWCCYMGDLGRRYVSCTAGSYRRPGKLDQGRAEALACGACQPTSC</sequence>
<gene>
    <name evidence="2" type="primary">20346710</name>
    <name evidence="1" type="ORF">GGTG_06252</name>
</gene>
<name>J3NY99_GAET3</name>
<protein>
    <submittedName>
        <fullName evidence="1 2">Uncharacterized protein</fullName>
    </submittedName>
</protein>
<reference evidence="1" key="3">
    <citation type="submission" date="2010-09" db="EMBL/GenBank/DDBJ databases">
        <title>Annotation of Gaeumannomyces graminis var. tritici R3-111a-1.</title>
        <authorList>
            <consortium name="The Broad Institute Genome Sequencing Platform"/>
            <person name="Ma L.-J."/>
            <person name="Dead R."/>
            <person name="Young S.K."/>
            <person name="Zeng Q."/>
            <person name="Gargeya S."/>
            <person name="Fitzgerald M."/>
            <person name="Haas B."/>
            <person name="Abouelleil A."/>
            <person name="Alvarado L."/>
            <person name="Arachchi H.M."/>
            <person name="Berlin A."/>
            <person name="Brown A."/>
            <person name="Chapman S.B."/>
            <person name="Chen Z."/>
            <person name="Dunbar C."/>
            <person name="Freedman E."/>
            <person name="Gearin G."/>
            <person name="Gellesch M."/>
            <person name="Goldberg J."/>
            <person name="Griggs A."/>
            <person name="Gujja S."/>
            <person name="Heiman D."/>
            <person name="Howarth C."/>
            <person name="Larson L."/>
            <person name="Lui A."/>
            <person name="MacDonald P.J.P."/>
            <person name="Mehta T."/>
            <person name="Montmayeur A."/>
            <person name="Murphy C."/>
            <person name="Neiman D."/>
            <person name="Pearson M."/>
            <person name="Priest M."/>
            <person name="Roberts A."/>
            <person name="Saif S."/>
            <person name="Shea T."/>
            <person name="Shenoy N."/>
            <person name="Sisk P."/>
            <person name="Stolte C."/>
            <person name="Sykes S."/>
            <person name="Yandava C."/>
            <person name="Wortman J."/>
            <person name="Nusbaum C."/>
            <person name="Birren B."/>
        </authorList>
    </citation>
    <scope>NUCLEOTIDE SEQUENCE</scope>
    <source>
        <strain evidence="1">R3-111a-1</strain>
    </source>
</reference>
<dbReference type="VEuPathDB" id="FungiDB:GGTG_06252"/>
<dbReference type="RefSeq" id="XP_009222332.1">
    <property type="nucleotide sequence ID" value="XM_009224068.1"/>
</dbReference>
<dbReference type="GeneID" id="20346710"/>
<dbReference type="EnsemblFungi" id="EJT76332">
    <property type="protein sequence ID" value="EJT76332"/>
    <property type="gene ID" value="GGTG_06252"/>
</dbReference>
<evidence type="ECO:0000313" key="3">
    <source>
        <dbReference type="Proteomes" id="UP000006039"/>
    </source>
</evidence>
<reference evidence="2" key="4">
    <citation type="journal article" date="2015" name="G3 (Bethesda)">
        <title>Genome sequences of three phytopathogenic species of the Magnaporthaceae family of fungi.</title>
        <authorList>
            <person name="Okagaki L.H."/>
            <person name="Nunes C.C."/>
            <person name="Sailsbery J."/>
            <person name="Clay B."/>
            <person name="Brown D."/>
            <person name="John T."/>
            <person name="Oh Y."/>
            <person name="Young N."/>
            <person name="Fitzgerald M."/>
            <person name="Haas B.J."/>
            <person name="Zeng Q."/>
            <person name="Young S."/>
            <person name="Adiconis X."/>
            <person name="Fan L."/>
            <person name="Levin J.Z."/>
            <person name="Mitchell T.K."/>
            <person name="Okubara P.A."/>
            <person name="Farman M.L."/>
            <person name="Kohn L.M."/>
            <person name="Birren B."/>
            <person name="Ma L.-J."/>
            <person name="Dean R.A."/>
        </authorList>
    </citation>
    <scope>NUCLEOTIDE SEQUENCE</scope>
    <source>
        <strain evidence="2">R3-111a-1</strain>
    </source>
</reference>
<dbReference type="EMBL" id="GL385397">
    <property type="protein sequence ID" value="EJT76332.1"/>
    <property type="molecule type" value="Genomic_DNA"/>
</dbReference>
<evidence type="ECO:0000313" key="1">
    <source>
        <dbReference type="EMBL" id="EJT76332.1"/>
    </source>
</evidence>
<accession>J3NY99</accession>
<keyword evidence="3" id="KW-1185">Reference proteome</keyword>
<proteinExistence type="predicted"/>
<reference evidence="2" key="5">
    <citation type="submission" date="2018-04" db="UniProtKB">
        <authorList>
            <consortium name="EnsemblFungi"/>
        </authorList>
    </citation>
    <scope>IDENTIFICATION</scope>
    <source>
        <strain evidence="2">R3-111a-1</strain>
    </source>
</reference>
<reference evidence="1" key="2">
    <citation type="submission" date="2010-07" db="EMBL/GenBank/DDBJ databases">
        <authorList>
            <consortium name="The Broad Institute Genome Sequencing Platform"/>
            <consortium name="Broad Institute Genome Sequencing Center for Infectious Disease"/>
            <person name="Ma L.-J."/>
            <person name="Dead R."/>
            <person name="Young S."/>
            <person name="Zeng Q."/>
            <person name="Koehrsen M."/>
            <person name="Alvarado L."/>
            <person name="Berlin A."/>
            <person name="Chapman S.B."/>
            <person name="Chen Z."/>
            <person name="Freedman E."/>
            <person name="Gellesch M."/>
            <person name="Goldberg J."/>
            <person name="Griggs A."/>
            <person name="Gujja S."/>
            <person name="Heilman E.R."/>
            <person name="Heiman D."/>
            <person name="Hepburn T."/>
            <person name="Howarth C."/>
            <person name="Jen D."/>
            <person name="Larson L."/>
            <person name="Mehta T."/>
            <person name="Neiman D."/>
            <person name="Pearson M."/>
            <person name="Roberts A."/>
            <person name="Saif S."/>
            <person name="Shea T."/>
            <person name="Shenoy N."/>
            <person name="Sisk P."/>
            <person name="Stolte C."/>
            <person name="Sykes S."/>
            <person name="Walk T."/>
            <person name="White J."/>
            <person name="Yandava C."/>
            <person name="Haas B."/>
            <person name="Nusbaum C."/>
            <person name="Birren B."/>
        </authorList>
    </citation>
    <scope>NUCLEOTIDE SEQUENCE</scope>
    <source>
        <strain evidence="1">R3-111a-1</strain>
    </source>
</reference>
<reference evidence="3" key="1">
    <citation type="submission" date="2010-07" db="EMBL/GenBank/DDBJ databases">
        <title>The genome sequence of Gaeumannomyces graminis var. tritici strain R3-111a-1.</title>
        <authorList>
            <consortium name="The Broad Institute Genome Sequencing Platform"/>
            <person name="Ma L.-J."/>
            <person name="Dead R."/>
            <person name="Young S."/>
            <person name="Zeng Q."/>
            <person name="Koehrsen M."/>
            <person name="Alvarado L."/>
            <person name="Berlin A."/>
            <person name="Chapman S.B."/>
            <person name="Chen Z."/>
            <person name="Freedman E."/>
            <person name="Gellesch M."/>
            <person name="Goldberg J."/>
            <person name="Griggs A."/>
            <person name="Gujja S."/>
            <person name="Heilman E.R."/>
            <person name="Heiman D."/>
            <person name="Hepburn T."/>
            <person name="Howarth C."/>
            <person name="Jen D."/>
            <person name="Larson L."/>
            <person name="Mehta T."/>
            <person name="Neiman D."/>
            <person name="Pearson M."/>
            <person name="Roberts A."/>
            <person name="Saif S."/>
            <person name="Shea T."/>
            <person name="Shenoy N."/>
            <person name="Sisk P."/>
            <person name="Stolte C."/>
            <person name="Sykes S."/>
            <person name="Walk T."/>
            <person name="White J."/>
            <person name="Yandava C."/>
            <person name="Haas B."/>
            <person name="Nusbaum C."/>
            <person name="Birren B."/>
        </authorList>
    </citation>
    <scope>NUCLEOTIDE SEQUENCE [LARGE SCALE GENOMIC DNA]</scope>
    <source>
        <strain evidence="3">R3-111a-1</strain>
    </source>
</reference>
<dbReference type="HOGENOM" id="CLU_2589886_0_0_1"/>